<keyword evidence="1" id="KW-0238">DNA-binding</keyword>
<keyword evidence="4" id="KW-1185">Reference proteome</keyword>
<dbReference type="InterPro" id="IPR036271">
    <property type="entry name" value="Tet_transcr_reg_TetR-rel_C_sf"/>
</dbReference>
<dbReference type="RefSeq" id="WP_282219301.1">
    <property type="nucleotide sequence ID" value="NZ_CP118246.1"/>
</dbReference>
<gene>
    <name evidence="3" type="ORF">PSQ19_01335</name>
</gene>
<dbReference type="EMBL" id="CP118246">
    <property type="protein sequence ID" value="WDR02899.1"/>
    <property type="molecule type" value="Genomic_DNA"/>
</dbReference>
<organism evidence="3 4">
    <name type="scientific">Devosia algicola</name>
    <dbReference type="NCBI Taxonomy" id="3026418"/>
    <lineage>
        <taxon>Bacteria</taxon>
        <taxon>Pseudomonadati</taxon>
        <taxon>Pseudomonadota</taxon>
        <taxon>Alphaproteobacteria</taxon>
        <taxon>Hyphomicrobiales</taxon>
        <taxon>Devosiaceae</taxon>
        <taxon>Devosia</taxon>
    </lineage>
</organism>
<proteinExistence type="predicted"/>
<dbReference type="Gene3D" id="1.10.357.10">
    <property type="entry name" value="Tetracycline Repressor, domain 2"/>
    <property type="match status" value="1"/>
</dbReference>
<evidence type="ECO:0000256" key="1">
    <source>
        <dbReference type="ARBA" id="ARBA00023125"/>
    </source>
</evidence>
<dbReference type="Pfam" id="PF17938">
    <property type="entry name" value="TetR_C_29"/>
    <property type="match status" value="1"/>
</dbReference>
<name>A0ABY7YNT7_9HYPH</name>
<evidence type="ECO:0000259" key="2">
    <source>
        <dbReference type="Pfam" id="PF17938"/>
    </source>
</evidence>
<sequence length="117" mass="13000">MVFSFDWFVNNPAFIPILNAENLLNAVHAESSEAVRRLSTPLVDTISDLLKRGVASGQMRAGVDPVELYISIAGVCYFYFSNRRTLSAIFSRNLSAPDEIALRRAHVADVILGYLRP</sequence>
<accession>A0ABY7YNT7</accession>
<dbReference type="PANTHER" id="PTHR30328:SF54">
    <property type="entry name" value="HTH-TYPE TRANSCRIPTIONAL REPRESSOR SCO4008"/>
    <property type="match status" value="1"/>
</dbReference>
<dbReference type="SUPFAM" id="SSF48498">
    <property type="entry name" value="Tetracyclin repressor-like, C-terminal domain"/>
    <property type="match status" value="1"/>
</dbReference>
<evidence type="ECO:0000313" key="3">
    <source>
        <dbReference type="EMBL" id="WDR02899.1"/>
    </source>
</evidence>
<evidence type="ECO:0000313" key="4">
    <source>
        <dbReference type="Proteomes" id="UP001220530"/>
    </source>
</evidence>
<dbReference type="PANTHER" id="PTHR30328">
    <property type="entry name" value="TRANSCRIPTIONAL REPRESSOR"/>
    <property type="match status" value="1"/>
</dbReference>
<feature type="domain" description="HTH-type transcriptional repressor NicS C-terminal" evidence="2">
    <location>
        <begin position="3"/>
        <end position="111"/>
    </location>
</feature>
<dbReference type="Proteomes" id="UP001220530">
    <property type="component" value="Chromosome"/>
</dbReference>
<protein>
    <recommendedName>
        <fullName evidence="2">HTH-type transcriptional repressor NicS C-terminal domain-containing protein</fullName>
    </recommendedName>
</protein>
<dbReference type="InterPro" id="IPR041474">
    <property type="entry name" value="NicS_C"/>
</dbReference>
<dbReference type="InterPro" id="IPR050109">
    <property type="entry name" value="HTH-type_TetR-like_transc_reg"/>
</dbReference>
<reference evidence="3 4" key="1">
    <citation type="submission" date="2023-02" db="EMBL/GenBank/DDBJ databases">
        <title>Devosia algicola sp. nov., isolated from the phycosphere of marine algae.</title>
        <authorList>
            <person name="Kim J.M."/>
            <person name="Lee J.K."/>
            <person name="Choi B.J."/>
            <person name="Bayburt H."/>
            <person name="Jeon C.O."/>
        </authorList>
    </citation>
    <scope>NUCLEOTIDE SEQUENCE [LARGE SCALE GENOMIC DNA]</scope>
    <source>
        <strain evidence="3 4">G20-9</strain>
    </source>
</reference>